<keyword evidence="3 8" id="KW-0812">Transmembrane</keyword>
<accession>A0A397S397</accession>
<evidence type="ECO:0000256" key="2">
    <source>
        <dbReference type="ARBA" id="ARBA00022475"/>
    </source>
</evidence>
<keyword evidence="2" id="KW-1003">Cell membrane</keyword>
<feature type="transmembrane region" description="Helical" evidence="8">
    <location>
        <begin position="256"/>
        <end position="275"/>
    </location>
</feature>
<dbReference type="InterPro" id="IPR004268">
    <property type="entry name" value="MurJ"/>
</dbReference>
<dbReference type="InterPro" id="IPR050833">
    <property type="entry name" value="Poly_Biosynth_Transport"/>
</dbReference>
<dbReference type="GO" id="GO:0005886">
    <property type="term" value="C:plasma membrane"/>
    <property type="evidence" value="ECO:0007669"/>
    <property type="project" value="UniProtKB-SubCell"/>
</dbReference>
<evidence type="ECO:0000256" key="4">
    <source>
        <dbReference type="ARBA" id="ARBA00022960"/>
    </source>
</evidence>
<evidence type="ECO:0000256" key="5">
    <source>
        <dbReference type="ARBA" id="ARBA00022984"/>
    </source>
</evidence>
<dbReference type="GO" id="GO:0009252">
    <property type="term" value="P:peptidoglycan biosynthetic process"/>
    <property type="evidence" value="ECO:0007669"/>
    <property type="project" value="UniProtKB-KW"/>
</dbReference>
<dbReference type="Proteomes" id="UP000266506">
    <property type="component" value="Unassembled WGS sequence"/>
</dbReference>
<evidence type="ECO:0000256" key="6">
    <source>
        <dbReference type="ARBA" id="ARBA00022989"/>
    </source>
</evidence>
<protein>
    <submittedName>
        <fullName evidence="9">Putative polysaccharide biosynthesis protein</fullName>
    </submittedName>
</protein>
<comment type="caution">
    <text evidence="9">The sequence shown here is derived from an EMBL/GenBank/DDBJ whole genome shotgun (WGS) entry which is preliminary data.</text>
</comment>
<feature type="transmembrane region" description="Helical" evidence="8">
    <location>
        <begin position="12"/>
        <end position="32"/>
    </location>
</feature>
<evidence type="ECO:0000256" key="8">
    <source>
        <dbReference type="SAM" id="Phobius"/>
    </source>
</evidence>
<evidence type="ECO:0000256" key="1">
    <source>
        <dbReference type="ARBA" id="ARBA00004651"/>
    </source>
</evidence>
<dbReference type="FunCoup" id="A0A397S397">
    <property type="interactions" value="12"/>
</dbReference>
<feature type="transmembrane region" description="Helical" evidence="8">
    <location>
        <begin position="89"/>
        <end position="109"/>
    </location>
</feature>
<keyword evidence="4" id="KW-0133">Cell shape</keyword>
<name>A0A397S397_9MOLU</name>
<evidence type="ECO:0000313" key="10">
    <source>
        <dbReference type="Proteomes" id="UP000266506"/>
    </source>
</evidence>
<proteinExistence type="predicted"/>
<dbReference type="PANTHER" id="PTHR30250">
    <property type="entry name" value="PST FAMILY PREDICTED COLANIC ACID TRANSPORTER"/>
    <property type="match status" value="1"/>
</dbReference>
<dbReference type="Pfam" id="PF03023">
    <property type="entry name" value="MurJ"/>
    <property type="match status" value="1"/>
</dbReference>
<evidence type="ECO:0000313" key="9">
    <source>
        <dbReference type="EMBL" id="RIA78427.1"/>
    </source>
</evidence>
<feature type="transmembrane region" description="Helical" evidence="8">
    <location>
        <begin position="197"/>
        <end position="220"/>
    </location>
</feature>
<dbReference type="GO" id="GO:0008360">
    <property type="term" value="P:regulation of cell shape"/>
    <property type="evidence" value="ECO:0007669"/>
    <property type="project" value="UniProtKB-KW"/>
</dbReference>
<dbReference type="EMBL" id="QXEV01000002">
    <property type="protein sequence ID" value="RIA78427.1"/>
    <property type="molecule type" value="Genomic_DNA"/>
</dbReference>
<organism evidence="9 10">
    <name type="scientific">Anaeroplasma bactoclasticum</name>
    <dbReference type="NCBI Taxonomy" id="2088"/>
    <lineage>
        <taxon>Bacteria</taxon>
        <taxon>Bacillati</taxon>
        <taxon>Mycoplasmatota</taxon>
        <taxon>Mollicutes</taxon>
        <taxon>Anaeroplasmatales</taxon>
        <taxon>Anaeroplasmataceae</taxon>
        <taxon>Anaeroplasma</taxon>
    </lineage>
</organism>
<sequence length="352" mass="39546">MLIKSAEHLWLYTLIMSTSVLLGQVCLLPQAFKSIKPCKFSKEDCIEHIKPLFVLSIAVIASTLYTVFDKTLLGWFFPDQKEQVAYYEYSYKIIQIPTSIIVVVGTVLFPRSCACYAKNDMEGMKKYFNLSIYFTFFIAFGAILGLIAVSDLFVVEYYGDAFAVCGNIIKCLSPIILILSLGEAIRTQYLIPMGKDMAYIIITAIIALLNIALSCILIPVIGIYGAIIGTVSAELVGTVSQTIVCRKNIDFKKMFLSMIPFVIAAGIMYGTIIFVQRWFNDSTIDLIIQIIIGGTVYVLVVIGLFLLRKDYRNNIINYVKKKLKKGNESKQEPLVEISIEESNEKKEVLENE</sequence>
<evidence type="ECO:0000256" key="7">
    <source>
        <dbReference type="ARBA" id="ARBA00023136"/>
    </source>
</evidence>
<keyword evidence="6 8" id="KW-1133">Transmembrane helix</keyword>
<comment type="subcellular location">
    <subcellularLocation>
        <location evidence="1">Cell membrane</location>
        <topology evidence="1">Multi-pass membrane protein</topology>
    </subcellularLocation>
</comment>
<dbReference type="InParanoid" id="A0A397S397"/>
<gene>
    <name evidence="9" type="ORF">EI71_00379</name>
</gene>
<evidence type="ECO:0000256" key="3">
    <source>
        <dbReference type="ARBA" id="ARBA00022692"/>
    </source>
</evidence>
<feature type="transmembrane region" description="Helical" evidence="8">
    <location>
        <begin position="130"/>
        <end position="149"/>
    </location>
</feature>
<keyword evidence="7 8" id="KW-0472">Membrane</keyword>
<feature type="transmembrane region" description="Helical" evidence="8">
    <location>
        <begin position="287"/>
        <end position="307"/>
    </location>
</feature>
<reference evidence="9 10" key="1">
    <citation type="submission" date="2018-08" db="EMBL/GenBank/DDBJ databases">
        <title>Genomic Encyclopedia of Archaeal and Bacterial Type Strains, Phase II (KMG-II): from individual species to whole genera.</title>
        <authorList>
            <person name="Goeker M."/>
        </authorList>
    </citation>
    <scope>NUCLEOTIDE SEQUENCE [LARGE SCALE GENOMIC DNA]</scope>
    <source>
        <strain evidence="9 10">ATCC 27112</strain>
    </source>
</reference>
<keyword evidence="10" id="KW-1185">Reference proteome</keyword>
<feature type="transmembrane region" description="Helical" evidence="8">
    <location>
        <begin position="52"/>
        <end position="77"/>
    </location>
</feature>
<dbReference type="AlphaFoldDB" id="A0A397S397"/>
<keyword evidence="5" id="KW-0573">Peptidoglycan synthesis</keyword>
<dbReference type="PANTHER" id="PTHR30250:SF11">
    <property type="entry name" value="O-ANTIGEN TRANSPORTER-RELATED"/>
    <property type="match status" value="1"/>
</dbReference>